<keyword evidence="1" id="KW-0812">Transmembrane</keyword>
<dbReference type="EMBL" id="JAPNTZ010000001">
    <property type="protein sequence ID" value="MCY1137042.1"/>
    <property type="molecule type" value="Genomic_DNA"/>
</dbReference>
<proteinExistence type="predicted"/>
<feature type="transmembrane region" description="Helical" evidence="1">
    <location>
        <begin position="75"/>
        <end position="95"/>
    </location>
</feature>
<keyword evidence="1" id="KW-0472">Membrane</keyword>
<feature type="transmembrane region" description="Helical" evidence="1">
    <location>
        <begin position="6"/>
        <end position="24"/>
    </location>
</feature>
<keyword evidence="3" id="KW-1185">Reference proteome</keyword>
<protein>
    <submittedName>
        <fullName evidence="2">Uncharacterized protein</fullName>
    </submittedName>
</protein>
<reference evidence="2" key="1">
    <citation type="submission" date="2022-11" db="EMBL/GenBank/DDBJ databases">
        <authorList>
            <person name="Somphong A."/>
            <person name="Phongsopitanun W."/>
        </authorList>
    </citation>
    <scope>NUCLEOTIDE SEQUENCE</scope>
    <source>
        <strain evidence="2">Pm04-4</strain>
    </source>
</reference>
<evidence type="ECO:0000256" key="1">
    <source>
        <dbReference type="SAM" id="Phobius"/>
    </source>
</evidence>
<comment type="caution">
    <text evidence="2">The sequence shown here is derived from an EMBL/GenBank/DDBJ whole genome shotgun (WGS) entry which is preliminary data.</text>
</comment>
<gene>
    <name evidence="2" type="ORF">OWR29_03465</name>
</gene>
<keyword evidence="1" id="KW-1133">Transmembrane helix</keyword>
<sequence length="138" mass="15328">MSIALVSAGVLFVLFGVIVVVVELRRGDSLFGLLRSESAETRRAVRQAMRDGETDDPHVDHLARRVLRAASRQRWARYFFGGMLALSVLLLAVGPYSVSNILLRSAQILLWSGAIALNVINQRRHDNYRGLCPAVQLD</sequence>
<evidence type="ECO:0000313" key="2">
    <source>
        <dbReference type="EMBL" id="MCY1137042.1"/>
    </source>
</evidence>
<evidence type="ECO:0000313" key="3">
    <source>
        <dbReference type="Proteomes" id="UP001151002"/>
    </source>
</evidence>
<feature type="transmembrane region" description="Helical" evidence="1">
    <location>
        <begin position="101"/>
        <end position="120"/>
    </location>
</feature>
<dbReference type="Proteomes" id="UP001151002">
    <property type="component" value="Unassembled WGS sequence"/>
</dbReference>
<accession>A0ABT4ASA7</accession>
<name>A0ABT4ASA7_9ACTN</name>
<organism evidence="2 3">
    <name type="scientific">Paractinoplanes pyxinae</name>
    <dbReference type="NCBI Taxonomy" id="2997416"/>
    <lineage>
        <taxon>Bacteria</taxon>
        <taxon>Bacillati</taxon>
        <taxon>Actinomycetota</taxon>
        <taxon>Actinomycetes</taxon>
        <taxon>Micromonosporales</taxon>
        <taxon>Micromonosporaceae</taxon>
        <taxon>Paractinoplanes</taxon>
    </lineage>
</organism>
<dbReference type="RefSeq" id="WP_267560852.1">
    <property type="nucleotide sequence ID" value="NZ_JAPNTZ010000001.1"/>
</dbReference>